<dbReference type="AlphaFoldDB" id="A0AA89CDJ4"/>
<organism evidence="1 2">
    <name type="scientific">Pinctada imbricata</name>
    <name type="common">Atlantic pearl-oyster</name>
    <name type="synonym">Pinctada martensii</name>
    <dbReference type="NCBI Taxonomy" id="66713"/>
    <lineage>
        <taxon>Eukaryota</taxon>
        <taxon>Metazoa</taxon>
        <taxon>Spiralia</taxon>
        <taxon>Lophotrochozoa</taxon>
        <taxon>Mollusca</taxon>
        <taxon>Bivalvia</taxon>
        <taxon>Autobranchia</taxon>
        <taxon>Pteriomorphia</taxon>
        <taxon>Pterioida</taxon>
        <taxon>Pterioidea</taxon>
        <taxon>Pteriidae</taxon>
        <taxon>Pinctada</taxon>
    </lineage>
</organism>
<evidence type="ECO:0000313" key="1">
    <source>
        <dbReference type="EMBL" id="KAK3107793.1"/>
    </source>
</evidence>
<evidence type="ECO:0000313" key="2">
    <source>
        <dbReference type="Proteomes" id="UP001186944"/>
    </source>
</evidence>
<comment type="caution">
    <text evidence="1">The sequence shown here is derived from an EMBL/GenBank/DDBJ whole genome shotgun (WGS) entry which is preliminary data.</text>
</comment>
<sequence length="478" mass="54838">MTDKSILKEILDSLDDVDTINHFAAADGLIGDAEVENRLNELHMDHLWEELLLDVEPILKRLRQSNDDDDQASTSVQWGGGDEEKEEKPYFIWKKDTRTLKKTLARVTSFKVKFNDQWRGEKLVDIYQKLHDMFVDVLSQARGHDADLGRVVLSHPNLNNPIVVPLQSWEHLNADTVMSEITKVLNSNETIPVDEHLLVTVGSIDLPKGGSWSGNKLAVTSLFGPNNTLKRKKSVLYIENDNTLCLPLAIGLCFMKTCKKVDVKTWSDLIRNDSNFIMDHVIQHRTVPKHYYGNLLKKSRRKYQTEMATWLCERAGVPVDRYLGLNDIEPFETLLDVNINVVSSRVGNKFVRVSKEEAERTSLYLYHVETEKEKHWHGIGNIQGFFNASYFCHLCLKPYKNKYEHTCAISCDVCLHNDCPETEMQIGCRSCGRVCRSLACFERHRAGRVLRKDGLPPPCTLWHQCRKCRVKLSTAKRT</sequence>
<dbReference type="EMBL" id="VSWD01000002">
    <property type="protein sequence ID" value="KAK3107793.1"/>
    <property type="molecule type" value="Genomic_DNA"/>
</dbReference>
<accession>A0AA89CDJ4</accession>
<keyword evidence="2" id="KW-1185">Reference proteome</keyword>
<reference evidence="1" key="1">
    <citation type="submission" date="2019-08" db="EMBL/GenBank/DDBJ databases">
        <title>The improved chromosome-level genome for the pearl oyster Pinctada fucata martensii using PacBio sequencing and Hi-C.</title>
        <authorList>
            <person name="Zheng Z."/>
        </authorList>
    </citation>
    <scope>NUCLEOTIDE SEQUENCE</scope>
    <source>
        <strain evidence="1">ZZ-2019</strain>
        <tissue evidence="1">Adductor muscle</tissue>
    </source>
</reference>
<proteinExistence type="predicted"/>
<name>A0AA89CDJ4_PINIB</name>
<protein>
    <submittedName>
        <fullName evidence="1">Uncharacterized protein</fullName>
    </submittedName>
</protein>
<gene>
    <name evidence="1" type="ORF">FSP39_022323</name>
</gene>
<dbReference type="Proteomes" id="UP001186944">
    <property type="component" value="Unassembled WGS sequence"/>
</dbReference>